<organism evidence="1">
    <name type="scientific">uncultured Caudovirales phage</name>
    <dbReference type="NCBI Taxonomy" id="2100421"/>
    <lineage>
        <taxon>Viruses</taxon>
        <taxon>Duplodnaviria</taxon>
        <taxon>Heunggongvirae</taxon>
        <taxon>Uroviricota</taxon>
        <taxon>Caudoviricetes</taxon>
        <taxon>Peduoviridae</taxon>
        <taxon>Maltschvirus</taxon>
        <taxon>Maltschvirus maltsch</taxon>
    </lineage>
</organism>
<accession>A0A6J5NTU3</accession>
<evidence type="ECO:0008006" key="2">
    <source>
        <dbReference type="Google" id="ProtNLM"/>
    </source>
</evidence>
<protein>
    <recommendedName>
        <fullName evidence="2">LysM domain-containing protein</fullName>
    </recommendedName>
</protein>
<name>A0A6J5NTU3_9CAUD</name>
<dbReference type="EMBL" id="LR796697">
    <property type="protein sequence ID" value="CAB4160475.1"/>
    <property type="molecule type" value="Genomic_DNA"/>
</dbReference>
<gene>
    <name evidence="1" type="ORF">UFOVP723_214</name>
</gene>
<proteinExistence type="predicted"/>
<reference evidence="1" key="1">
    <citation type="submission" date="2020-04" db="EMBL/GenBank/DDBJ databases">
        <authorList>
            <person name="Chiriac C."/>
            <person name="Salcher M."/>
            <person name="Ghai R."/>
            <person name="Kavagutti S V."/>
        </authorList>
    </citation>
    <scope>NUCLEOTIDE SEQUENCE</scope>
</reference>
<sequence>MARYLNKTMKTSSEKTRLQTTILPNIVGANDTYIETITPERLDALANQFYGDTSLWWVIAAANGIGKGTIRVPIGMILRIPNVTDVMTYVTRKNAIR</sequence>
<evidence type="ECO:0000313" key="1">
    <source>
        <dbReference type="EMBL" id="CAB4160475.1"/>
    </source>
</evidence>